<gene>
    <name evidence="2" type="ORF">CTAYLR_005255</name>
</gene>
<protein>
    <submittedName>
        <fullName evidence="2">Uncharacterized protein</fullName>
    </submittedName>
</protein>
<organism evidence="2 3">
    <name type="scientific">Chrysophaeum taylorii</name>
    <dbReference type="NCBI Taxonomy" id="2483200"/>
    <lineage>
        <taxon>Eukaryota</taxon>
        <taxon>Sar</taxon>
        <taxon>Stramenopiles</taxon>
        <taxon>Ochrophyta</taxon>
        <taxon>Pelagophyceae</taxon>
        <taxon>Pelagomonadales</taxon>
        <taxon>Pelagomonadaceae</taxon>
        <taxon>Chrysophaeum</taxon>
    </lineage>
</organism>
<evidence type="ECO:0000256" key="1">
    <source>
        <dbReference type="SAM" id="Phobius"/>
    </source>
</evidence>
<feature type="transmembrane region" description="Helical" evidence="1">
    <location>
        <begin position="6"/>
        <end position="25"/>
    </location>
</feature>
<dbReference type="AlphaFoldDB" id="A0AAD7UL02"/>
<keyword evidence="1" id="KW-1133">Transmembrane helix</keyword>
<proteinExistence type="predicted"/>
<keyword evidence="1" id="KW-0812">Transmembrane</keyword>
<keyword evidence="1" id="KW-0472">Membrane</keyword>
<keyword evidence="3" id="KW-1185">Reference proteome</keyword>
<dbReference type="Proteomes" id="UP001230188">
    <property type="component" value="Unassembled WGS sequence"/>
</dbReference>
<feature type="transmembrane region" description="Helical" evidence="1">
    <location>
        <begin position="62"/>
        <end position="84"/>
    </location>
</feature>
<comment type="caution">
    <text evidence="2">The sequence shown here is derived from an EMBL/GenBank/DDBJ whole genome shotgun (WGS) entry which is preliminary data.</text>
</comment>
<dbReference type="EMBL" id="JAQMWT010000157">
    <property type="protein sequence ID" value="KAJ8608906.1"/>
    <property type="molecule type" value="Genomic_DNA"/>
</dbReference>
<name>A0AAD7UL02_9STRA</name>
<feature type="transmembrane region" description="Helical" evidence="1">
    <location>
        <begin position="37"/>
        <end position="56"/>
    </location>
</feature>
<sequence length="305" mass="33487">MAAAATALLCAFMVVLTLRTVVPNARKLFGGRFGRRHRAAGAAHLCLLLAGCALTMRPPPRVAVVVFDILLGLSGTLLTATAASDFRHAHARVKNPASGTLDERAVVTVSEMVEHGFYQLLNLAQILYLHALPATPTPFRRFALACFVAAPWAARGRFPVNSFSDNYAPGHGSPSPTIRHLYRIKKAQYLLYKHCLLHGLNLSVLRRAPALDAVATSPTFRVYWIGLNIAYVQEFFLQTLVRRKYMRQGELVVLQVLLMAATTMAALRILADAVDVFFAILSLTANFLRRHHDVSNTVALAFLAT</sequence>
<evidence type="ECO:0000313" key="3">
    <source>
        <dbReference type="Proteomes" id="UP001230188"/>
    </source>
</evidence>
<feature type="transmembrane region" description="Helical" evidence="1">
    <location>
        <begin position="251"/>
        <end position="271"/>
    </location>
</feature>
<accession>A0AAD7UL02</accession>
<reference evidence="2" key="1">
    <citation type="submission" date="2023-01" db="EMBL/GenBank/DDBJ databases">
        <title>Metagenome sequencing of chrysophaentin producing Chrysophaeum taylorii.</title>
        <authorList>
            <person name="Davison J."/>
            <person name="Bewley C."/>
        </authorList>
    </citation>
    <scope>NUCLEOTIDE SEQUENCE</scope>
    <source>
        <strain evidence="2">NIES-1699</strain>
    </source>
</reference>
<evidence type="ECO:0000313" key="2">
    <source>
        <dbReference type="EMBL" id="KAJ8608906.1"/>
    </source>
</evidence>